<dbReference type="Proteomes" id="UP000801428">
    <property type="component" value="Unassembled WGS sequence"/>
</dbReference>
<dbReference type="EMBL" id="SWKU01000013">
    <property type="protein sequence ID" value="KAF3001410.1"/>
    <property type="molecule type" value="Genomic_DNA"/>
</dbReference>
<dbReference type="InterPro" id="IPR038883">
    <property type="entry name" value="AN11006-like"/>
</dbReference>
<proteinExistence type="predicted"/>
<dbReference type="OrthoDB" id="3796551at2759"/>
<dbReference type="PANTHER" id="PTHR42085:SF6">
    <property type="entry name" value="F-BOX DOMAIN-CONTAINING PROTEIN"/>
    <property type="match status" value="1"/>
</dbReference>
<reference evidence="1" key="1">
    <citation type="submission" date="2019-04" db="EMBL/GenBank/DDBJ databases">
        <title>Sequencing of skin fungus with MAO and IRED activity.</title>
        <authorList>
            <person name="Marsaioli A.J."/>
            <person name="Bonatto J.M.C."/>
            <person name="Reis Junior O."/>
        </authorList>
    </citation>
    <scope>NUCLEOTIDE SEQUENCE</scope>
    <source>
        <strain evidence="1">30M1</strain>
    </source>
</reference>
<name>A0A9P4WAL6_CURKU</name>
<organism evidence="1 2">
    <name type="scientific">Curvularia kusanoi</name>
    <name type="common">Cochliobolus kusanoi</name>
    <dbReference type="NCBI Taxonomy" id="90978"/>
    <lineage>
        <taxon>Eukaryota</taxon>
        <taxon>Fungi</taxon>
        <taxon>Dikarya</taxon>
        <taxon>Ascomycota</taxon>
        <taxon>Pezizomycotina</taxon>
        <taxon>Dothideomycetes</taxon>
        <taxon>Pleosporomycetidae</taxon>
        <taxon>Pleosporales</taxon>
        <taxon>Pleosporineae</taxon>
        <taxon>Pleosporaceae</taxon>
        <taxon>Curvularia</taxon>
    </lineage>
</organism>
<protein>
    <submittedName>
        <fullName evidence="1">Uncharacterized protein</fullName>
    </submittedName>
</protein>
<comment type="caution">
    <text evidence="1">The sequence shown here is derived from an EMBL/GenBank/DDBJ whole genome shotgun (WGS) entry which is preliminary data.</text>
</comment>
<evidence type="ECO:0000313" key="2">
    <source>
        <dbReference type="Proteomes" id="UP000801428"/>
    </source>
</evidence>
<keyword evidence="2" id="KW-1185">Reference proteome</keyword>
<evidence type="ECO:0000313" key="1">
    <source>
        <dbReference type="EMBL" id="KAF3001410.1"/>
    </source>
</evidence>
<dbReference type="AlphaFoldDB" id="A0A9P4WAL6"/>
<gene>
    <name evidence="1" type="ORF">E8E13_007356</name>
</gene>
<accession>A0A9P4WAL6</accession>
<dbReference type="PANTHER" id="PTHR42085">
    <property type="entry name" value="F-BOX DOMAIN-CONTAINING PROTEIN"/>
    <property type="match status" value="1"/>
</dbReference>
<sequence length="253" mass="28790">MSTHKRQHSGASGRDHQKKPYFKSLDEAIAVMLVQNETQFPGETMNRKDIKARNDKLEADEREKKNFGHGIFSLPAEVRLLIYEQVHSNQVLQVTAIKGQARLANSTHPEPLALLSVCRLIRQEAAVIPFNKATFQIVTFRYVSMLGNWRNAIRGDPDVFLNFLESIPAPYIRRFQVVGVMGGSDRLGRMATSKIQDYRGSVDHKAELESLIREIYPEAEFTFNDVADIGQLRSGSGKRRMNAMLYHPFMPSR</sequence>